<evidence type="ECO:0000313" key="3">
    <source>
        <dbReference type="Proteomes" id="UP000702425"/>
    </source>
</evidence>
<dbReference type="Pfam" id="PF03235">
    <property type="entry name" value="GmrSD_N"/>
    <property type="match status" value="1"/>
</dbReference>
<dbReference type="InterPro" id="IPR004919">
    <property type="entry name" value="GmrSD_N"/>
</dbReference>
<evidence type="ECO:0000259" key="1">
    <source>
        <dbReference type="Pfam" id="PF03235"/>
    </source>
</evidence>
<sequence>MIDENQSKFTDEEVAAAEKQIFEHTKRIEFYLTEYSIDFLAVKMQKGDFEIPAYRRESPWEPERKSRFIESVLMGLPIPFLFFWESPSTGNLEIVDGLQRLRTIEEFVLGDFPLGDLEELSLLTGFRFKDFPKSRQRKIQNHTIRGIVLNEHADEQARFDLFERINTGSKVANKAEVRRGALGGAFLDLVISLAKEPSFVKLAPISDKLLLEREREELVTRFFAYGDALEAYKDRVSPFLFTYTKKMNDRFKQNPAEIESYRQRFMDMIDFVSRNFPSGFRKTLKGKATPRSRFEAIAIGSYLALQQRPEIANQSLKVEEWLNSKDFTKVTGADGANAIGRLRARIHFVRDRLLGD</sequence>
<dbReference type="PANTHER" id="PTHR39639:SF1">
    <property type="entry name" value="DUF262 DOMAIN-CONTAINING PROTEIN"/>
    <property type="match status" value="1"/>
</dbReference>
<reference evidence="2 3" key="1">
    <citation type="journal article" date="2020" name="Sci. Rep.">
        <title>A novel cyanobacterial geosmin producer, revising GeoA distribution and dispersion patterns in Bacteria.</title>
        <authorList>
            <person name="Churro C."/>
            <person name="Semedo-Aguiar A.P."/>
            <person name="Silva A.D."/>
            <person name="Pereira-Leal J.B."/>
            <person name="Leite R.B."/>
        </authorList>
    </citation>
    <scope>NUCLEOTIDE SEQUENCE [LARGE SCALE GENOMIC DNA]</scope>
    <source>
        <strain evidence="2 3">IPMA8</strain>
    </source>
</reference>
<dbReference type="PANTHER" id="PTHR39639">
    <property type="entry name" value="CHROMOSOME 16, WHOLE GENOME SHOTGUN SEQUENCE"/>
    <property type="match status" value="1"/>
</dbReference>
<accession>A0ABX2D2R7</accession>
<dbReference type="Proteomes" id="UP000702425">
    <property type="component" value="Unassembled WGS sequence"/>
</dbReference>
<dbReference type="EMBL" id="SRRZ01000085">
    <property type="protein sequence ID" value="NQE36453.1"/>
    <property type="molecule type" value="Genomic_DNA"/>
</dbReference>
<feature type="domain" description="GmrSD restriction endonucleases N-terminal" evidence="1">
    <location>
        <begin position="45"/>
        <end position="180"/>
    </location>
</feature>
<dbReference type="RefSeq" id="WP_172190354.1">
    <property type="nucleotide sequence ID" value="NZ_CAWPPK010000302.1"/>
</dbReference>
<organism evidence="2 3">
    <name type="scientific">Microcoleus asticus IPMA8</name>
    <dbReference type="NCBI Taxonomy" id="2563858"/>
    <lineage>
        <taxon>Bacteria</taxon>
        <taxon>Bacillati</taxon>
        <taxon>Cyanobacteriota</taxon>
        <taxon>Cyanophyceae</taxon>
        <taxon>Oscillatoriophycideae</taxon>
        <taxon>Oscillatoriales</taxon>
        <taxon>Microcoleaceae</taxon>
        <taxon>Microcoleus</taxon>
        <taxon>Microcoleus asticus</taxon>
    </lineage>
</organism>
<protein>
    <recommendedName>
        <fullName evidence="1">GmrSD restriction endonucleases N-terminal domain-containing protein</fullName>
    </recommendedName>
</protein>
<name>A0ABX2D2R7_9CYAN</name>
<evidence type="ECO:0000313" key="2">
    <source>
        <dbReference type="EMBL" id="NQE36453.1"/>
    </source>
</evidence>
<keyword evidence="3" id="KW-1185">Reference proteome</keyword>
<comment type="caution">
    <text evidence="2">The sequence shown here is derived from an EMBL/GenBank/DDBJ whole genome shotgun (WGS) entry which is preliminary data.</text>
</comment>
<gene>
    <name evidence="2" type="ORF">E5S67_04218</name>
</gene>
<proteinExistence type="predicted"/>